<dbReference type="EMBL" id="SLWR01000012">
    <property type="protein sequence ID" value="TCO43645.1"/>
    <property type="molecule type" value="Genomic_DNA"/>
</dbReference>
<evidence type="ECO:0000313" key="2">
    <source>
        <dbReference type="Proteomes" id="UP000295573"/>
    </source>
</evidence>
<proteinExistence type="predicted"/>
<comment type="caution">
    <text evidence="1">The sequence shown here is derived from an EMBL/GenBank/DDBJ whole genome shotgun (WGS) entry which is preliminary data.</text>
</comment>
<sequence>MNNVWVNGEAKTVPPDQPVAELVREYSDRETGIAVAVNQNVLTRSEWAGTTLADGDRVEIVSAVQGG</sequence>
<dbReference type="AlphaFoldDB" id="A0A4R2ILT5"/>
<protein>
    <submittedName>
        <fullName evidence="1">Sulfur carrier protein</fullName>
    </submittedName>
</protein>
<dbReference type="NCBIfam" id="TIGR01683">
    <property type="entry name" value="thiS"/>
    <property type="match status" value="1"/>
</dbReference>
<dbReference type="InterPro" id="IPR010035">
    <property type="entry name" value="Thi_S"/>
</dbReference>
<dbReference type="InterPro" id="IPR016155">
    <property type="entry name" value="Mopterin_synth/thiamin_S_b"/>
</dbReference>
<evidence type="ECO:0000313" key="1">
    <source>
        <dbReference type="EMBL" id="TCO43645.1"/>
    </source>
</evidence>
<dbReference type="PANTHER" id="PTHR34472">
    <property type="entry name" value="SULFUR CARRIER PROTEIN THIS"/>
    <property type="match status" value="1"/>
</dbReference>
<dbReference type="Pfam" id="PF02597">
    <property type="entry name" value="ThiS"/>
    <property type="match status" value="1"/>
</dbReference>
<keyword evidence="2" id="KW-1185">Reference proteome</keyword>
<dbReference type="Gene3D" id="3.10.20.30">
    <property type="match status" value="1"/>
</dbReference>
<dbReference type="CDD" id="cd00565">
    <property type="entry name" value="Ubl_ThiS"/>
    <property type="match status" value="1"/>
</dbReference>
<dbReference type="RefSeq" id="WP_132155002.1">
    <property type="nucleotide sequence ID" value="NZ_SLWR01000012.1"/>
</dbReference>
<reference evidence="1 2" key="1">
    <citation type="journal article" date="2015" name="Stand. Genomic Sci.">
        <title>Genomic Encyclopedia of Bacterial and Archaeal Type Strains, Phase III: the genomes of soil and plant-associated and newly described type strains.</title>
        <authorList>
            <person name="Whitman W.B."/>
            <person name="Woyke T."/>
            <person name="Klenk H.P."/>
            <person name="Zhou Y."/>
            <person name="Lilburn T.G."/>
            <person name="Beck B.J."/>
            <person name="De Vos P."/>
            <person name="Vandamme P."/>
            <person name="Eisen J.A."/>
            <person name="Garrity G."/>
            <person name="Hugenholtz P."/>
            <person name="Kyrpides N.C."/>
        </authorList>
    </citation>
    <scope>NUCLEOTIDE SEQUENCE [LARGE SCALE GENOMIC DNA]</scope>
    <source>
        <strain evidence="1 2">VKM Ac-2541</strain>
    </source>
</reference>
<accession>A0A4R2ILT5</accession>
<dbReference type="SUPFAM" id="SSF54285">
    <property type="entry name" value="MoaD/ThiS"/>
    <property type="match status" value="1"/>
</dbReference>
<dbReference type="PANTHER" id="PTHR34472:SF1">
    <property type="entry name" value="SULFUR CARRIER PROTEIN THIS"/>
    <property type="match status" value="1"/>
</dbReference>
<dbReference type="InterPro" id="IPR003749">
    <property type="entry name" value="ThiS/MoaD-like"/>
</dbReference>
<name>A0A4R2ILT5_9ACTN</name>
<gene>
    <name evidence="1" type="ORF">EV646_112223</name>
</gene>
<dbReference type="Proteomes" id="UP000295573">
    <property type="component" value="Unassembled WGS sequence"/>
</dbReference>
<organism evidence="1 2">
    <name type="scientific">Kribbella antiqua</name>
    <dbReference type="NCBI Taxonomy" id="2512217"/>
    <lineage>
        <taxon>Bacteria</taxon>
        <taxon>Bacillati</taxon>
        <taxon>Actinomycetota</taxon>
        <taxon>Actinomycetes</taxon>
        <taxon>Propionibacteriales</taxon>
        <taxon>Kribbellaceae</taxon>
        <taxon>Kribbella</taxon>
    </lineage>
</organism>
<dbReference type="InterPro" id="IPR012675">
    <property type="entry name" value="Beta-grasp_dom_sf"/>
</dbReference>
<dbReference type="OrthoDB" id="163636at2"/>